<dbReference type="EMBL" id="BGPR01001484">
    <property type="protein sequence ID" value="GBM55075.1"/>
    <property type="molecule type" value="Genomic_DNA"/>
</dbReference>
<accession>A0A4Y2GQJ2</accession>
<dbReference type="Proteomes" id="UP000499080">
    <property type="component" value="Unassembled WGS sequence"/>
</dbReference>
<keyword evidence="2" id="KW-1185">Reference proteome</keyword>
<protein>
    <submittedName>
        <fullName evidence="1">Uncharacterized protein</fullName>
    </submittedName>
</protein>
<organism evidence="1 2">
    <name type="scientific">Araneus ventricosus</name>
    <name type="common">Orbweaver spider</name>
    <name type="synonym">Epeira ventricosa</name>
    <dbReference type="NCBI Taxonomy" id="182803"/>
    <lineage>
        <taxon>Eukaryota</taxon>
        <taxon>Metazoa</taxon>
        <taxon>Ecdysozoa</taxon>
        <taxon>Arthropoda</taxon>
        <taxon>Chelicerata</taxon>
        <taxon>Arachnida</taxon>
        <taxon>Araneae</taxon>
        <taxon>Araneomorphae</taxon>
        <taxon>Entelegynae</taxon>
        <taxon>Araneoidea</taxon>
        <taxon>Araneidae</taxon>
        <taxon>Araneus</taxon>
    </lineage>
</organism>
<reference evidence="1 2" key="1">
    <citation type="journal article" date="2019" name="Sci. Rep.">
        <title>Orb-weaving spider Araneus ventricosus genome elucidates the spidroin gene catalogue.</title>
        <authorList>
            <person name="Kono N."/>
            <person name="Nakamura H."/>
            <person name="Ohtoshi R."/>
            <person name="Moran D.A.P."/>
            <person name="Shinohara A."/>
            <person name="Yoshida Y."/>
            <person name="Fujiwara M."/>
            <person name="Mori M."/>
            <person name="Tomita M."/>
            <person name="Arakawa K."/>
        </authorList>
    </citation>
    <scope>NUCLEOTIDE SEQUENCE [LARGE SCALE GENOMIC DNA]</scope>
</reference>
<sequence>MTTSIGSLIAALGLNGQDIYKLVRQLAKLSSGWAFLVKQARSYRDCPFGHCNRLEDQQRNAGHIFQLGEIHFIEGLDSAVIRCHFDCGQGDNDGAHKSCMDLELCLRQIWLN</sequence>
<gene>
    <name evidence="1" type="ORF">AVEN_145136_1</name>
</gene>
<name>A0A4Y2GQJ2_ARAVE</name>
<evidence type="ECO:0000313" key="1">
    <source>
        <dbReference type="EMBL" id="GBM55075.1"/>
    </source>
</evidence>
<proteinExistence type="predicted"/>
<comment type="caution">
    <text evidence="1">The sequence shown here is derived from an EMBL/GenBank/DDBJ whole genome shotgun (WGS) entry which is preliminary data.</text>
</comment>
<evidence type="ECO:0000313" key="2">
    <source>
        <dbReference type="Proteomes" id="UP000499080"/>
    </source>
</evidence>
<dbReference type="AlphaFoldDB" id="A0A4Y2GQJ2"/>